<name>A0A9X7WDF9_9MYCO</name>
<dbReference type="KEGG" id="mher:K3U94_14310"/>
<organism evidence="1 2">
    <name type="scientific">Mycolicibacter heraklionensis</name>
    <dbReference type="NCBI Taxonomy" id="512402"/>
    <lineage>
        <taxon>Bacteria</taxon>
        <taxon>Bacillati</taxon>
        <taxon>Actinomycetota</taxon>
        <taxon>Actinomycetes</taxon>
        <taxon>Mycobacteriales</taxon>
        <taxon>Mycobacteriaceae</taxon>
        <taxon>Mycolicibacter</taxon>
    </lineage>
</organism>
<accession>A0A9X7WDF9</accession>
<evidence type="ECO:0000313" key="1">
    <source>
        <dbReference type="EMBL" id="QZA06221.1"/>
    </source>
</evidence>
<dbReference type="EMBL" id="CP080997">
    <property type="protein sequence ID" value="QZA06221.1"/>
    <property type="molecule type" value="Genomic_DNA"/>
</dbReference>
<dbReference type="RefSeq" id="WP_220694137.1">
    <property type="nucleotide sequence ID" value="NZ_CP080997.1"/>
</dbReference>
<proteinExistence type="predicted"/>
<reference evidence="1" key="1">
    <citation type="submission" date="2021-08" db="EMBL/GenBank/DDBJ databases">
        <title>Whole genome sequencing of non-tuberculosis mycobacteria type-strains.</title>
        <authorList>
            <person name="Igarashi Y."/>
            <person name="Osugi A."/>
            <person name="Mitarai S."/>
        </authorList>
    </citation>
    <scope>NUCLEOTIDE SEQUENCE</scope>
    <source>
        <strain evidence="1">JCM 30995</strain>
    </source>
</reference>
<dbReference type="Pfam" id="PF16877">
    <property type="entry name" value="DUF5078"/>
    <property type="match status" value="1"/>
</dbReference>
<protein>
    <submittedName>
        <fullName evidence="1">DUF5078 domain-containing protein</fullName>
    </submittedName>
</protein>
<evidence type="ECO:0000313" key="2">
    <source>
        <dbReference type="Proteomes" id="UP000825008"/>
    </source>
</evidence>
<sequence length="151" mass="16441">MSQSGRSLAGVGAAALLTLGVVGAWLSPAAAADSTDDYPIPRRIIATTCTAEQLLAAARDHTPVYYERYIIDMHNHSPEVQRAAQDEIHRFFAMAPAQRRATSEDWATHLADPLTASWPNWGKLFFNNKGVVAKTAQSCGQYPPDDDSVWG</sequence>
<dbReference type="Proteomes" id="UP000825008">
    <property type="component" value="Chromosome"/>
</dbReference>
<dbReference type="AlphaFoldDB" id="A0A9X7WDF9"/>
<dbReference type="InterPro" id="IPR031702">
    <property type="entry name" value="DUF5078"/>
</dbReference>
<gene>
    <name evidence="1" type="ORF">K3U94_14310</name>
</gene>